<dbReference type="EMBL" id="AAOH01000003">
    <property type="protein sequence ID" value="EAR28752.1"/>
    <property type="molecule type" value="Genomic_DNA"/>
</dbReference>
<organism evidence="2 3">
    <name type="scientific">Pseudoalteromonas tunicata D2</name>
    <dbReference type="NCBI Taxonomy" id="87626"/>
    <lineage>
        <taxon>Bacteria</taxon>
        <taxon>Pseudomonadati</taxon>
        <taxon>Pseudomonadota</taxon>
        <taxon>Gammaproteobacteria</taxon>
        <taxon>Alteromonadales</taxon>
        <taxon>Pseudoalteromonadaceae</taxon>
        <taxon>Pseudoalteromonas</taxon>
    </lineage>
</organism>
<feature type="binding site" evidence="1">
    <location>
        <position position="53"/>
    </location>
    <ligand>
        <name>S-adenosyl-L-methionine</name>
        <dbReference type="ChEBI" id="CHEBI:59789"/>
    </ligand>
</feature>
<comment type="similarity">
    <text evidence="1">Belongs to the RlmJ family.</text>
</comment>
<dbReference type="STRING" id="87626.PTD2_06909"/>
<keyword evidence="1" id="KW-0698">rRNA processing</keyword>
<comment type="catalytic activity">
    <reaction evidence="1">
        <text>adenosine(2030) in 23S rRNA + S-adenosyl-L-methionine = N(6)-methyladenosine(2030) in 23S rRNA + S-adenosyl-L-homocysteine + H(+)</text>
        <dbReference type="Rhea" id="RHEA:43736"/>
        <dbReference type="Rhea" id="RHEA-COMP:10668"/>
        <dbReference type="Rhea" id="RHEA-COMP:10669"/>
        <dbReference type="ChEBI" id="CHEBI:15378"/>
        <dbReference type="ChEBI" id="CHEBI:57856"/>
        <dbReference type="ChEBI" id="CHEBI:59789"/>
        <dbReference type="ChEBI" id="CHEBI:74411"/>
        <dbReference type="ChEBI" id="CHEBI:74449"/>
        <dbReference type="EC" id="2.1.1.266"/>
    </reaction>
</comment>
<dbReference type="GO" id="GO:0036307">
    <property type="term" value="F:23S rRNA (adenine(2030)-N(6))-methyltransferase activity"/>
    <property type="evidence" value="ECO:0007669"/>
    <property type="project" value="UniProtKB-UniRule"/>
</dbReference>
<dbReference type="AlphaFoldDB" id="A4C837"/>
<dbReference type="PANTHER" id="PTHR37426:SF1">
    <property type="entry name" value="RIBOSOMAL RNA LARGE SUBUNIT METHYLTRANSFERASE J"/>
    <property type="match status" value="1"/>
</dbReference>
<proteinExistence type="inferred from homology"/>
<dbReference type="Gene3D" id="3.40.50.150">
    <property type="entry name" value="Vaccinia Virus protein VP39"/>
    <property type="match status" value="1"/>
</dbReference>
<dbReference type="Pfam" id="PF04378">
    <property type="entry name" value="RsmJ"/>
    <property type="match status" value="1"/>
</dbReference>
<dbReference type="InterPro" id="IPR007473">
    <property type="entry name" value="RlmJ"/>
</dbReference>
<dbReference type="InterPro" id="IPR029063">
    <property type="entry name" value="SAM-dependent_MTases_sf"/>
</dbReference>
<accession>A4C837</accession>
<dbReference type="SUPFAM" id="SSF53335">
    <property type="entry name" value="S-adenosyl-L-methionine-dependent methyltransferases"/>
    <property type="match status" value="1"/>
</dbReference>
<feature type="binding site" evidence="1">
    <location>
        <position position="134"/>
    </location>
    <ligand>
        <name>S-adenosyl-L-methionine</name>
        <dbReference type="ChEBI" id="CHEBI:59789"/>
    </ligand>
</feature>
<comment type="subunit">
    <text evidence="1">Monomer.</text>
</comment>
<feature type="binding site" evidence="1">
    <location>
        <position position="198"/>
    </location>
    <ligand>
        <name>S-adenosyl-L-methionine</name>
        <dbReference type="ChEBI" id="CHEBI:59789"/>
    </ligand>
</feature>
<feature type="binding site" evidence="1">
    <location>
        <begin position="177"/>
        <end position="178"/>
    </location>
    <ligand>
        <name>S-adenosyl-L-methionine</name>
        <dbReference type="ChEBI" id="CHEBI:59789"/>
    </ligand>
</feature>
<dbReference type="EC" id="2.1.1.266" evidence="1"/>
<dbReference type="PANTHER" id="PTHR37426">
    <property type="entry name" value="RIBOSOMAL RNA LARGE SUBUNIT METHYLTRANSFERASE J"/>
    <property type="match status" value="1"/>
</dbReference>
<dbReference type="GO" id="GO:0070475">
    <property type="term" value="P:rRNA base methylation"/>
    <property type="evidence" value="ECO:0007669"/>
    <property type="project" value="UniProtKB-UniRule"/>
</dbReference>
<dbReference type="Proteomes" id="UP000006201">
    <property type="component" value="Unassembled WGS sequence"/>
</dbReference>
<reference evidence="2 3" key="1">
    <citation type="submission" date="2006-02" db="EMBL/GenBank/DDBJ databases">
        <authorList>
            <person name="Moran M.A."/>
            <person name="Kjelleberg S."/>
            <person name="Egan S."/>
            <person name="Saunders N."/>
            <person name="Thomas T."/>
            <person name="Ferriera S."/>
            <person name="Johnson J."/>
            <person name="Kravitz S."/>
            <person name="Halpern A."/>
            <person name="Remington K."/>
            <person name="Beeson K."/>
            <person name="Tran B."/>
            <person name="Rogers Y.-H."/>
            <person name="Friedman R."/>
            <person name="Venter J.C."/>
        </authorList>
    </citation>
    <scope>NUCLEOTIDE SEQUENCE [LARGE SCALE GENOMIC DNA]</scope>
    <source>
        <strain evidence="2 3">D2</strain>
    </source>
</reference>
<keyword evidence="3" id="KW-1185">Reference proteome</keyword>
<dbReference type="HAMAP" id="MF_00934">
    <property type="entry name" value="23SrRNA_methyltr_J"/>
    <property type="match status" value="1"/>
</dbReference>
<feature type="binding site" evidence="1">
    <location>
        <position position="152"/>
    </location>
    <ligand>
        <name>S-adenosyl-L-methionine</name>
        <dbReference type="ChEBI" id="CHEBI:59789"/>
    </ligand>
</feature>
<feature type="active site" description="Proton acceptor" evidence="1">
    <location>
        <position position="198"/>
    </location>
</feature>
<comment type="caution">
    <text evidence="2">The sequence shown here is derived from an EMBL/GenBank/DDBJ whole genome shotgun (WGS) entry which is preliminary data.</text>
</comment>
<keyword evidence="1" id="KW-0489">Methyltransferase</keyword>
<dbReference type="HOGENOM" id="CLU_061769_0_0_6"/>
<feature type="site" description="Interaction with substrate rRNA" evidence="1">
    <location>
        <position position="38"/>
    </location>
</feature>
<dbReference type="eggNOG" id="COG2961">
    <property type="taxonomic scope" value="Bacteria"/>
</dbReference>
<feature type="binding site" evidence="1">
    <location>
        <position position="76"/>
    </location>
    <ligand>
        <name>S-adenosyl-L-methionine</name>
        <dbReference type="ChEBI" id="CHEBI:59789"/>
    </ligand>
</feature>
<gene>
    <name evidence="1" type="primary">rlmJ</name>
    <name evidence="2" type="ORF">PTD2_06909</name>
</gene>
<name>A4C837_9GAMM</name>
<comment type="function">
    <text evidence="1">Specifically methylates the adenine in position 2030 of 23S rRNA.</text>
</comment>
<keyword evidence="1" id="KW-0949">S-adenosyl-L-methionine</keyword>
<keyword evidence="1" id="KW-0808">Transferase</keyword>
<evidence type="ECO:0000313" key="3">
    <source>
        <dbReference type="Proteomes" id="UP000006201"/>
    </source>
</evidence>
<evidence type="ECO:0000313" key="2">
    <source>
        <dbReference type="EMBL" id="EAR28752.1"/>
    </source>
</evidence>
<sequence length="313" mass="36095">MSLLRLCWLILDNYLLLFLACVSLRKIDFQLDNIVLSYRHSFHAGNPADVIKHLVLREVLQYLTQKDKPFDYIDTHSGAGMYTLASDESQKTQEYQTGIAKLWQYQGNNQAIQNYVELIKNYNLDGELAFYPGSPSVACSQLRAYDKGWFFELHPQDIKHLDDNFRSHRNVKVKFEDGFKGLIGLVPPQSRRACVLIDPPYEIKSDYDLVVDTLVKAYKRFATGTYMVWYPVVNRERIDRMEQRFKDSGIKNICLYELATQADTDEFGMTASGMIVINPPWTLAKTMSEVLPELVSLLSEADGFYRAEQLVEE</sequence>
<keyword evidence="1" id="KW-0694">RNA-binding</keyword>
<protein>
    <recommendedName>
        <fullName evidence="1">Ribosomal RNA large subunit methyltransferase J</fullName>
        <ecNumber evidence="1">2.1.1.266</ecNumber>
    </recommendedName>
    <alternativeName>
        <fullName evidence="1">23S rRNA (adenine(2030)-N6)-methyltransferase</fullName>
    </alternativeName>
    <alternativeName>
        <fullName evidence="1">23S rRNA m6A2030 methyltransferase</fullName>
    </alternativeName>
</protein>
<dbReference type="GO" id="GO:0005829">
    <property type="term" value="C:cytosol"/>
    <property type="evidence" value="ECO:0007669"/>
    <property type="project" value="TreeGrafter"/>
</dbReference>
<dbReference type="GO" id="GO:0003723">
    <property type="term" value="F:RNA binding"/>
    <property type="evidence" value="ECO:0007669"/>
    <property type="project" value="UniProtKB-UniRule"/>
</dbReference>
<evidence type="ECO:0000256" key="1">
    <source>
        <dbReference type="HAMAP-Rule" id="MF_00934"/>
    </source>
</evidence>